<proteinExistence type="predicted"/>
<dbReference type="STRING" id="76595.SAMN05660313_00023"/>
<keyword evidence="3" id="KW-1185">Reference proteome</keyword>
<gene>
    <name evidence="2" type="ORF">SAMN05660313_00023</name>
</gene>
<accession>A0A1K1LRT3</accession>
<reference evidence="3" key="1">
    <citation type="submission" date="2016-11" db="EMBL/GenBank/DDBJ databases">
        <authorList>
            <person name="Varghese N."/>
            <person name="Submissions S."/>
        </authorList>
    </citation>
    <scope>NUCLEOTIDE SEQUENCE [LARGE SCALE GENOMIC DNA]</scope>
    <source>
        <strain evidence="3">DSM 24786</strain>
    </source>
</reference>
<evidence type="ECO:0000313" key="2">
    <source>
        <dbReference type="EMBL" id="SFW13571.1"/>
    </source>
</evidence>
<dbReference type="RefSeq" id="WP_072301738.1">
    <property type="nucleotide sequence ID" value="NZ_FPIY01000001.1"/>
</dbReference>
<dbReference type="AlphaFoldDB" id="A0A1K1LRT3"/>
<evidence type="ECO:0008006" key="4">
    <source>
        <dbReference type="Google" id="ProtNLM"/>
    </source>
</evidence>
<dbReference type="OrthoDB" id="1524444at2"/>
<evidence type="ECO:0000313" key="3">
    <source>
        <dbReference type="Proteomes" id="UP000183257"/>
    </source>
</evidence>
<feature type="chain" id="PRO_5013040812" description="Dihydrolipoamide dehydrogenase" evidence="1">
    <location>
        <begin position="25"/>
        <end position="178"/>
    </location>
</feature>
<name>A0A1K1LRT3_9FLAO</name>
<dbReference type="Proteomes" id="UP000183257">
    <property type="component" value="Unassembled WGS sequence"/>
</dbReference>
<dbReference type="EMBL" id="FPIY01000001">
    <property type="protein sequence ID" value="SFW13571.1"/>
    <property type="molecule type" value="Genomic_DNA"/>
</dbReference>
<keyword evidence="1" id="KW-0732">Signal</keyword>
<sequence>MKKITLTIAAVFALVLTACSSSDGRDGVDGVDGVNITGSVYEITGNFTPANDYSLYFEFPTTVEVFESDVVLAYILWDQTTDSNGQSVDIWRLLPQTRLLDQGTLLYNYDHTFLDVNLFLESDFDLSTLATGDTDNQTFRVVILPSELINGKLDTTNINDVMGILDTTEEDVVRVVAE</sequence>
<feature type="signal peptide" evidence="1">
    <location>
        <begin position="1"/>
        <end position="24"/>
    </location>
</feature>
<dbReference type="PROSITE" id="PS51257">
    <property type="entry name" value="PROKAR_LIPOPROTEIN"/>
    <property type="match status" value="1"/>
</dbReference>
<evidence type="ECO:0000256" key="1">
    <source>
        <dbReference type="SAM" id="SignalP"/>
    </source>
</evidence>
<protein>
    <recommendedName>
        <fullName evidence="4">Dihydrolipoamide dehydrogenase</fullName>
    </recommendedName>
</protein>
<organism evidence="2 3">
    <name type="scientific">Cellulophaga fucicola</name>
    <dbReference type="NCBI Taxonomy" id="76595"/>
    <lineage>
        <taxon>Bacteria</taxon>
        <taxon>Pseudomonadati</taxon>
        <taxon>Bacteroidota</taxon>
        <taxon>Flavobacteriia</taxon>
        <taxon>Flavobacteriales</taxon>
        <taxon>Flavobacteriaceae</taxon>
        <taxon>Cellulophaga</taxon>
    </lineage>
</organism>